<proteinExistence type="predicted"/>
<evidence type="ECO:0000313" key="2">
    <source>
        <dbReference type="Proteomes" id="UP000051461"/>
    </source>
</evidence>
<gene>
    <name evidence="1" type="ORF">FC07_GL002604</name>
</gene>
<sequence>MWKDVTQNLYNTLQAQVPKNRMDPRQEWLTFFDKNDLFESVDESLISIEFE</sequence>
<dbReference type="AlphaFoldDB" id="A0A0R1H889"/>
<dbReference type="PATRIC" id="fig|1423726.3.peg.2710"/>
<dbReference type="EMBL" id="AZDA01000003">
    <property type="protein sequence ID" value="KRK40851.1"/>
    <property type="molecule type" value="Genomic_DNA"/>
</dbReference>
<dbReference type="Proteomes" id="UP000051461">
    <property type="component" value="Unassembled WGS sequence"/>
</dbReference>
<protein>
    <submittedName>
        <fullName evidence="1">Uncharacterized protein</fullName>
    </submittedName>
</protein>
<comment type="caution">
    <text evidence="1">The sequence shown here is derived from an EMBL/GenBank/DDBJ whole genome shotgun (WGS) entry which is preliminary data.</text>
</comment>
<reference evidence="1 2" key="1">
    <citation type="journal article" date="2015" name="Genome Announc.">
        <title>Expanding the biotechnology potential of lactobacilli through comparative genomics of 213 strains and associated genera.</title>
        <authorList>
            <person name="Sun Z."/>
            <person name="Harris H.M."/>
            <person name="McCann A."/>
            <person name="Guo C."/>
            <person name="Argimon S."/>
            <person name="Zhang W."/>
            <person name="Yang X."/>
            <person name="Jeffery I.B."/>
            <person name="Cooney J.C."/>
            <person name="Kagawa T.F."/>
            <person name="Liu W."/>
            <person name="Song Y."/>
            <person name="Salvetti E."/>
            <person name="Wrobel A."/>
            <person name="Rasinkangas P."/>
            <person name="Parkhill J."/>
            <person name="Rea M.C."/>
            <person name="O'Sullivan O."/>
            <person name="Ritari J."/>
            <person name="Douillard F.P."/>
            <person name="Paul Ross R."/>
            <person name="Yang R."/>
            <person name="Briner A.E."/>
            <person name="Felis G.E."/>
            <person name="de Vos W.M."/>
            <person name="Barrangou R."/>
            <person name="Klaenhammer T.R."/>
            <person name="Caufield P.W."/>
            <person name="Cui Y."/>
            <person name="Zhang H."/>
            <person name="O'Toole P.W."/>
        </authorList>
    </citation>
    <scope>NUCLEOTIDE SEQUENCE [LARGE SCALE GENOMIC DNA]</scope>
    <source>
        <strain evidence="1 2">DSM 20003</strain>
    </source>
</reference>
<keyword evidence="2" id="KW-1185">Reference proteome</keyword>
<evidence type="ECO:0000313" key="1">
    <source>
        <dbReference type="EMBL" id="KRK40851.1"/>
    </source>
</evidence>
<accession>A0A0R1H889</accession>
<name>A0A0R1H889_9LACO</name>
<organism evidence="1 2">
    <name type="scientific">Loigolactobacillus bifermentans DSM 20003</name>
    <dbReference type="NCBI Taxonomy" id="1423726"/>
    <lineage>
        <taxon>Bacteria</taxon>
        <taxon>Bacillati</taxon>
        <taxon>Bacillota</taxon>
        <taxon>Bacilli</taxon>
        <taxon>Lactobacillales</taxon>
        <taxon>Lactobacillaceae</taxon>
        <taxon>Loigolactobacillus</taxon>
    </lineage>
</organism>